<evidence type="ECO:0000259" key="5">
    <source>
        <dbReference type="PROSITE" id="PS50893"/>
    </source>
</evidence>
<evidence type="ECO:0000313" key="7">
    <source>
        <dbReference type="Proteomes" id="UP001139311"/>
    </source>
</evidence>
<dbReference type="PANTHER" id="PTHR42788:SF13">
    <property type="entry name" value="ALIPHATIC SULFONATES IMPORT ATP-BINDING PROTEIN SSUB"/>
    <property type="match status" value="1"/>
</dbReference>
<comment type="similarity">
    <text evidence="1">Belongs to the ABC transporter superfamily.</text>
</comment>
<dbReference type="PANTHER" id="PTHR42788">
    <property type="entry name" value="TAURINE IMPORT ATP-BINDING PROTEIN-RELATED"/>
    <property type="match status" value="1"/>
</dbReference>
<dbReference type="SUPFAM" id="SSF52540">
    <property type="entry name" value="P-loop containing nucleoside triphosphate hydrolases"/>
    <property type="match status" value="1"/>
</dbReference>
<dbReference type="AlphaFoldDB" id="A0A9X1L867"/>
<dbReference type="InterPro" id="IPR027417">
    <property type="entry name" value="P-loop_NTPase"/>
</dbReference>
<dbReference type="InterPro" id="IPR003439">
    <property type="entry name" value="ABC_transporter-like_ATP-bd"/>
</dbReference>
<reference evidence="6" key="1">
    <citation type="submission" date="2021-10" db="EMBL/GenBank/DDBJ databases">
        <title>Roseicella aerolatum sp. nov., isolated from aerosols of e-waste dismantling site.</title>
        <authorList>
            <person name="Qin T."/>
        </authorList>
    </citation>
    <scope>NUCLEOTIDE SEQUENCE</scope>
    <source>
        <strain evidence="6">GB24</strain>
    </source>
</reference>
<feature type="domain" description="ABC transporter" evidence="5">
    <location>
        <begin position="7"/>
        <end position="244"/>
    </location>
</feature>
<dbReference type="InterPro" id="IPR050166">
    <property type="entry name" value="ABC_transporter_ATP-bind"/>
</dbReference>
<keyword evidence="7" id="KW-1185">Reference proteome</keyword>
<keyword evidence="3" id="KW-0547">Nucleotide-binding</keyword>
<sequence length="276" mass="30740">MPPPPFVQVEQVSMRYGGLEGTLALQAADLAVARGEFVAVVGPSGCGKSTLMRLVTGLWPATAGRVTVDGRPVSGPVAIAGMAFQNPTLLPWRSILDNVMLPLEVVEPHRRQLRRERARYEAEARELLAQVGLAGFEQKYPWQLSGGMQQRASLCRALIHRPALLMLDEPFGALDIFTREDLWAVLQEVWMARRPTVILVTHDLREAAYLADRVLVMSARPGRIIAEREVGFQRPRRLEDTYAPEFQALVHELRDHIAAAREEGPDAARREAADVR</sequence>
<dbReference type="PROSITE" id="PS50893">
    <property type="entry name" value="ABC_TRANSPORTER_2"/>
    <property type="match status" value="1"/>
</dbReference>
<dbReference type="RefSeq" id="WP_226608186.1">
    <property type="nucleotide sequence ID" value="NZ_JAJAQI010000014.1"/>
</dbReference>
<evidence type="ECO:0000256" key="1">
    <source>
        <dbReference type="ARBA" id="ARBA00005417"/>
    </source>
</evidence>
<gene>
    <name evidence="6" type="ORF">LHA35_10870</name>
</gene>
<comment type="caution">
    <text evidence="6">The sequence shown here is derived from an EMBL/GenBank/DDBJ whole genome shotgun (WGS) entry which is preliminary data.</text>
</comment>
<evidence type="ECO:0000256" key="2">
    <source>
        <dbReference type="ARBA" id="ARBA00022448"/>
    </source>
</evidence>
<accession>A0A9X1L867</accession>
<name>A0A9X1L867_9PROT</name>
<dbReference type="GO" id="GO:0016887">
    <property type="term" value="F:ATP hydrolysis activity"/>
    <property type="evidence" value="ECO:0007669"/>
    <property type="project" value="InterPro"/>
</dbReference>
<evidence type="ECO:0000256" key="4">
    <source>
        <dbReference type="ARBA" id="ARBA00022840"/>
    </source>
</evidence>
<dbReference type="PROSITE" id="PS00211">
    <property type="entry name" value="ABC_TRANSPORTER_1"/>
    <property type="match status" value="1"/>
</dbReference>
<dbReference type="InterPro" id="IPR017871">
    <property type="entry name" value="ABC_transporter-like_CS"/>
</dbReference>
<dbReference type="Pfam" id="PF00005">
    <property type="entry name" value="ABC_tran"/>
    <property type="match status" value="1"/>
</dbReference>
<evidence type="ECO:0000313" key="6">
    <source>
        <dbReference type="EMBL" id="MCB4822234.1"/>
    </source>
</evidence>
<keyword evidence="2" id="KW-0813">Transport</keyword>
<protein>
    <submittedName>
        <fullName evidence="6">ABC transporter ATP-binding protein</fullName>
    </submittedName>
</protein>
<organism evidence="6 7">
    <name type="scientific">Roseicella aerolata</name>
    <dbReference type="NCBI Taxonomy" id="2883479"/>
    <lineage>
        <taxon>Bacteria</taxon>
        <taxon>Pseudomonadati</taxon>
        <taxon>Pseudomonadota</taxon>
        <taxon>Alphaproteobacteria</taxon>
        <taxon>Acetobacterales</taxon>
        <taxon>Roseomonadaceae</taxon>
        <taxon>Roseicella</taxon>
    </lineage>
</organism>
<dbReference type="GO" id="GO:0005524">
    <property type="term" value="F:ATP binding"/>
    <property type="evidence" value="ECO:0007669"/>
    <property type="project" value="UniProtKB-KW"/>
</dbReference>
<dbReference type="InterPro" id="IPR003593">
    <property type="entry name" value="AAA+_ATPase"/>
</dbReference>
<dbReference type="Gene3D" id="3.40.50.300">
    <property type="entry name" value="P-loop containing nucleotide triphosphate hydrolases"/>
    <property type="match status" value="1"/>
</dbReference>
<proteinExistence type="inferred from homology"/>
<dbReference type="SMART" id="SM00382">
    <property type="entry name" value="AAA"/>
    <property type="match status" value="1"/>
</dbReference>
<dbReference type="EMBL" id="JAJAQI010000014">
    <property type="protein sequence ID" value="MCB4822234.1"/>
    <property type="molecule type" value="Genomic_DNA"/>
</dbReference>
<dbReference type="CDD" id="cd03293">
    <property type="entry name" value="ABC_NrtD_SsuB_transporters"/>
    <property type="match status" value="1"/>
</dbReference>
<evidence type="ECO:0000256" key="3">
    <source>
        <dbReference type="ARBA" id="ARBA00022741"/>
    </source>
</evidence>
<dbReference type="Proteomes" id="UP001139311">
    <property type="component" value="Unassembled WGS sequence"/>
</dbReference>
<keyword evidence="4 6" id="KW-0067">ATP-binding</keyword>